<feature type="transmembrane region" description="Helical" evidence="1">
    <location>
        <begin position="67"/>
        <end position="85"/>
    </location>
</feature>
<gene>
    <name evidence="2" type="ORF">F5878DRAFT_667271</name>
</gene>
<dbReference type="Proteomes" id="UP001163846">
    <property type="component" value="Unassembled WGS sequence"/>
</dbReference>
<evidence type="ECO:0000256" key="1">
    <source>
        <dbReference type="SAM" id="Phobius"/>
    </source>
</evidence>
<keyword evidence="1" id="KW-0812">Transmembrane</keyword>
<keyword evidence="1" id="KW-0472">Membrane</keyword>
<dbReference type="AlphaFoldDB" id="A0AA38NW38"/>
<evidence type="ECO:0000313" key="2">
    <source>
        <dbReference type="EMBL" id="KAJ3831713.1"/>
    </source>
</evidence>
<sequence length="138" mass="14819">MRTRIVTHRGVAKGVIIRHPSGTPLSSALISTLVCNAAATADASKHSFTLPHTVFSPLSSYCLPPALPSMLFLLIFLLLSLFIYPRMFMSEVIVRLRLHSSSSSLSSSRAHPRSWAWAQVHLSKTASGVGAVTGGAFC</sequence>
<proteinExistence type="predicted"/>
<organism evidence="2 3">
    <name type="scientific">Lentinula raphanica</name>
    <dbReference type="NCBI Taxonomy" id="153919"/>
    <lineage>
        <taxon>Eukaryota</taxon>
        <taxon>Fungi</taxon>
        <taxon>Dikarya</taxon>
        <taxon>Basidiomycota</taxon>
        <taxon>Agaricomycotina</taxon>
        <taxon>Agaricomycetes</taxon>
        <taxon>Agaricomycetidae</taxon>
        <taxon>Agaricales</taxon>
        <taxon>Marasmiineae</taxon>
        <taxon>Omphalotaceae</taxon>
        <taxon>Lentinula</taxon>
    </lineage>
</organism>
<comment type="caution">
    <text evidence="2">The sequence shown here is derived from an EMBL/GenBank/DDBJ whole genome shotgun (WGS) entry which is preliminary data.</text>
</comment>
<name>A0AA38NW38_9AGAR</name>
<keyword evidence="3" id="KW-1185">Reference proteome</keyword>
<protein>
    <submittedName>
        <fullName evidence="2">Uncharacterized protein</fullName>
    </submittedName>
</protein>
<accession>A0AA38NW38</accession>
<evidence type="ECO:0000313" key="3">
    <source>
        <dbReference type="Proteomes" id="UP001163846"/>
    </source>
</evidence>
<reference evidence="2" key="1">
    <citation type="submission" date="2022-08" db="EMBL/GenBank/DDBJ databases">
        <authorList>
            <consortium name="DOE Joint Genome Institute"/>
            <person name="Min B."/>
            <person name="Riley R."/>
            <person name="Sierra-Patev S."/>
            <person name="Naranjo-Ortiz M."/>
            <person name="Looney B."/>
            <person name="Konkel Z."/>
            <person name="Slot J.C."/>
            <person name="Sakamoto Y."/>
            <person name="Steenwyk J.L."/>
            <person name="Rokas A."/>
            <person name="Carro J."/>
            <person name="Camarero S."/>
            <person name="Ferreira P."/>
            <person name="Molpeceres G."/>
            <person name="Ruiz-Duenas F.J."/>
            <person name="Serrano A."/>
            <person name="Henrissat B."/>
            <person name="Drula E."/>
            <person name="Hughes K.W."/>
            <person name="Mata J.L."/>
            <person name="Ishikawa N.K."/>
            <person name="Vargas-Isla R."/>
            <person name="Ushijima S."/>
            <person name="Smith C.A."/>
            <person name="Ahrendt S."/>
            <person name="Andreopoulos W."/>
            <person name="He G."/>
            <person name="Labutti K."/>
            <person name="Lipzen A."/>
            <person name="Ng V."/>
            <person name="Sandor L."/>
            <person name="Barry K."/>
            <person name="Martinez A.T."/>
            <person name="Xiao Y."/>
            <person name="Gibbons J.G."/>
            <person name="Terashima K."/>
            <person name="Hibbett D.S."/>
            <person name="Grigoriev I.V."/>
        </authorList>
    </citation>
    <scope>NUCLEOTIDE SEQUENCE</scope>
    <source>
        <strain evidence="2">TFB9207</strain>
    </source>
</reference>
<keyword evidence="1" id="KW-1133">Transmembrane helix</keyword>
<dbReference type="EMBL" id="MU807278">
    <property type="protein sequence ID" value="KAJ3831713.1"/>
    <property type="molecule type" value="Genomic_DNA"/>
</dbReference>